<evidence type="ECO:0000313" key="6">
    <source>
        <dbReference type="Proteomes" id="UP001281761"/>
    </source>
</evidence>
<dbReference type="InterPro" id="IPR000719">
    <property type="entry name" value="Prot_kinase_dom"/>
</dbReference>
<proteinExistence type="predicted"/>
<dbReference type="PROSITE" id="PS50011">
    <property type="entry name" value="PROTEIN_KINASE_DOM"/>
    <property type="match status" value="1"/>
</dbReference>
<protein>
    <recommendedName>
        <fullName evidence="4">Protein kinase domain-containing protein</fullName>
    </recommendedName>
</protein>
<accession>A0ABQ9WXM3</accession>
<dbReference type="Pfam" id="PF00069">
    <property type="entry name" value="Pkinase"/>
    <property type="match status" value="1"/>
</dbReference>
<name>A0ABQ9WXM3_9EUKA</name>
<dbReference type="PANTHER" id="PTHR24346">
    <property type="entry name" value="MAP/MICROTUBULE AFFINITY-REGULATING KINASE"/>
    <property type="match status" value="1"/>
</dbReference>
<dbReference type="Gene3D" id="1.10.510.10">
    <property type="entry name" value="Transferase(Phosphotransferase) domain 1"/>
    <property type="match status" value="1"/>
</dbReference>
<feature type="region of interest" description="Disordered" evidence="3">
    <location>
        <begin position="352"/>
        <end position="378"/>
    </location>
</feature>
<keyword evidence="6" id="KW-1185">Reference proteome</keyword>
<dbReference type="EMBL" id="JARBJD010000306">
    <property type="protein sequence ID" value="KAK2944271.1"/>
    <property type="molecule type" value="Genomic_DNA"/>
</dbReference>
<sequence>MDAIAEEKTPPGYKLISPINSGTFSLILKVQSEKNGNEYAAKVVQAGKDDIKKRVMKQIELLSKFNHQRIGKFEESIDMGDYQAIVRKLGQKSLGQLIAEYDEKQEPIPAPLAMVILIDIAEGLQYIHTHPTDPTCHGALTPENVLLTADTRAFLTDIQGPELVDPEGTASKEQALKMAYRSPELFTGEEENASPASDVWALGVIAYRLLVGTELFGSLDLSRMTKEISKFNASKIPDSIPEDIRNGLVKMLDPDPSNRQTTTQLFKEKLLERMLGPETPLTQLKDMQLATQEAEVRLEMTNAGAEEKLMDLEEEKRQLEKEKRRLEKAIQFEEAAREKAEKLNAELEKRHEERIKRNPQLLQQNNSNGWGGVSSAEANKMKENEEEQLLLKKKMGEDGAELAKKIKENGAAEVEMEDEAMMKKKMAAGEQL</sequence>
<evidence type="ECO:0000256" key="1">
    <source>
        <dbReference type="ARBA" id="ARBA00022741"/>
    </source>
</evidence>
<evidence type="ECO:0000259" key="4">
    <source>
        <dbReference type="PROSITE" id="PS50011"/>
    </source>
</evidence>
<organism evidence="5 6">
    <name type="scientific">Blattamonas nauphoetae</name>
    <dbReference type="NCBI Taxonomy" id="2049346"/>
    <lineage>
        <taxon>Eukaryota</taxon>
        <taxon>Metamonada</taxon>
        <taxon>Preaxostyla</taxon>
        <taxon>Oxymonadida</taxon>
        <taxon>Blattamonas</taxon>
    </lineage>
</organism>
<dbReference type="SUPFAM" id="SSF56112">
    <property type="entry name" value="Protein kinase-like (PK-like)"/>
    <property type="match status" value="1"/>
</dbReference>
<feature type="domain" description="Protein kinase" evidence="4">
    <location>
        <begin position="13"/>
        <end position="271"/>
    </location>
</feature>
<keyword evidence="2" id="KW-0067">ATP-binding</keyword>
<evidence type="ECO:0000256" key="3">
    <source>
        <dbReference type="SAM" id="MobiDB-lite"/>
    </source>
</evidence>
<keyword evidence="1" id="KW-0547">Nucleotide-binding</keyword>
<reference evidence="5 6" key="1">
    <citation type="journal article" date="2022" name="bioRxiv">
        <title>Genomics of Preaxostyla Flagellates Illuminates Evolutionary Transitions and the Path Towards Mitochondrial Loss.</title>
        <authorList>
            <person name="Novak L.V.F."/>
            <person name="Treitli S.C."/>
            <person name="Pyrih J."/>
            <person name="Halakuc P."/>
            <person name="Pipaliya S.V."/>
            <person name="Vacek V."/>
            <person name="Brzon O."/>
            <person name="Soukal P."/>
            <person name="Eme L."/>
            <person name="Dacks J.B."/>
            <person name="Karnkowska A."/>
            <person name="Elias M."/>
            <person name="Hampl V."/>
        </authorList>
    </citation>
    <scope>NUCLEOTIDE SEQUENCE [LARGE SCALE GENOMIC DNA]</scope>
    <source>
        <strain evidence="5">NAU3</strain>
        <tissue evidence="5">Gut</tissue>
    </source>
</reference>
<dbReference type="PANTHER" id="PTHR24346:SF30">
    <property type="entry name" value="MATERNAL EMBRYONIC LEUCINE ZIPPER KINASE"/>
    <property type="match status" value="1"/>
</dbReference>
<comment type="caution">
    <text evidence="5">The sequence shown here is derived from an EMBL/GenBank/DDBJ whole genome shotgun (WGS) entry which is preliminary data.</text>
</comment>
<evidence type="ECO:0000313" key="5">
    <source>
        <dbReference type="EMBL" id="KAK2944271.1"/>
    </source>
</evidence>
<dbReference type="Gene3D" id="3.30.200.20">
    <property type="entry name" value="Phosphorylase Kinase, domain 1"/>
    <property type="match status" value="1"/>
</dbReference>
<dbReference type="InterPro" id="IPR011009">
    <property type="entry name" value="Kinase-like_dom_sf"/>
</dbReference>
<gene>
    <name evidence="5" type="ORF">BLNAU_20806</name>
</gene>
<dbReference type="Proteomes" id="UP001281761">
    <property type="component" value="Unassembled WGS sequence"/>
</dbReference>
<evidence type="ECO:0000256" key="2">
    <source>
        <dbReference type="ARBA" id="ARBA00022840"/>
    </source>
</evidence>